<dbReference type="Proteomes" id="UP000052013">
    <property type="component" value="Unassembled WGS sequence"/>
</dbReference>
<comment type="caution">
    <text evidence="1">The sequence shown here is derived from an EMBL/GenBank/DDBJ whole genome shotgun (WGS) entry which is preliminary data.</text>
</comment>
<evidence type="ECO:0000313" key="2">
    <source>
        <dbReference type="Proteomes" id="UP000052013"/>
    </source>
</evidence>
<dbReference type="STRING" id="1423739.FC85_GL001295"/>
<evidence type="ECO:0000313" key="1">
    <source>
        <dbReference type="EMBL" id="KRL64280.1"/>
    </source>
</evidence>
<organism evidence="1 2">
    <name type="scientific">Lentilactobacillus diolivorans DSM 14421</name>
    <dbReference type="NCBI Taxonomy" id="1423739"/>
    <lineage>
        <taxon>Bacteria</taxon>
        <taxon>Bacillati</taxon>
        <taxon>Bacillota</taxon>
        <taxon>Bacilli</taxon>
        <taxon>Lactobacillales</taxon>
        <taxon>Lactobacillaceae</taxon>
        <taxon>Lentilactobacillus</taxon>
    </lineage>
</organism>
<name>A0A0R1SEI8_9LACO</name>
<dbReference type="EMBL" id="AZEY01000093">
    <property type="protein sequence ID" value="KRL64280.1"/>
    <property type="molecule type" value="Genomic_DNA"/>
</dbReference>
<accession>A0A0R1SEI8</accession>
<gene>
    <name evidence="1" type="ORF">FC85_GL001295</name>
</gene>
<proteinExistence type="predicted"/>
<dbReference type="AlphaFoldDB" id="A0A0R1SEI8"/>
<sequence>MELFRVRFINKIRPDTIEIRYRATLESHSSDTIFEGHQLFHRRYLKYQLLKTGEVALHSINNIFSAIPDDFVLDKISFEQSHDRSILEVPSKSSFDKYVIEHHYLNRVICHENKSNQPIIDTKIITELRIG</sequence>
<dbReference type="RefSeq" id="WP_057865732.1">
    <property type="nucleotide sequence ID" value="NZ_AZEY01000093.1"/>
</dbReference>
<protein>
    <submittedName>
        <fullName evidence="1">Uncharacterized protein</fullName>
    </submittedName>
</protein>
<reference evidence="1 2" key="1">
    <citation type="journal article" date="2015" name="Genome Announc.">
        <title>Expanding the biotechnology potential of lactobacilli through comparative genomics of 213 strains and associated genera.</title>
        <authorList>
            <person name="Sun Z."/>
            <person name="Harris H.M."/>
            <person name="McCann A."/>
            <person name="Guo C."/>
            <person name="Argimon S."/>
            <person name="Zhang W."/>
            <person name="Yang X."/>
            <person name="Jeffery I.B."/>
            <person name="Cooney J.C."/>
            <person name="Kagawa T.F."/>
            <person name="Liu W."/>
            <person name="Song Y."/>
            <person name="Salvetti E."/>
            <person name="Wrobel A."/>
            <person name="Rasinkangas P."/>
            <person name="Parkhill J."/>
            <person name="Rea M.C."/>
            <person name="O'Sullivan O."/>
            <person name="Ritari J."/>
            <person name="Douillard F.P."/>
            <person name="Paul Ross R."/>
            <person name="Yang R."/>
            <person name="Briner A.E."/>
            <person name="Felis G.E."/>
            <person name="de Vos W.M."/>
            <person name="Barrangou R."/>
            <person name="Klaenhammer T.R."/>
            <person name="Caufield P.W."/>
            <person name="Cui Y."/>
            <person name="Zhang H."/>
            <person name="O'Toole P.W."/>
        </authorList>
    </citation>
    <scope>NUCLEOTIDE SEQUENCE [LARGE SCALE GENOMIC DNA]</scope>
    <source>
        <strain evidence="1 2">DSM 14421</strain>
    </source>
</reference>
<dbReference type="PATRIC" id="fig|1423739.3.peg.1351"/>